<dbReference type="RefSeq" id="WP_091731089.1">
    <property type="nucleotide sequence ID" value="NZ_FNQE01000024.1"/>
</dbReference>
<dbReference type="GO" id="GO:0004519">
    <property type="term" value="F:endonuclease activity"/>
    <property type="evidence" value="ECO:0007669"/>
    <property type="project" value="UniProtKB-KW"/>
</dbReference>
<sequence length="362" mass="42616">MMRKVFLNLILLIILFNLPPIYRDTYSQPKTILRVIKKNDDFFIRVLTPLNIKEIKVEILSVQGANKAIIYREYFAIREYFGKKYNEFVISSKKNNIADSDVIKVTANMKVVDEKQISEIPYDIIKIKDDKETSQIRVMTYNIHRGRNKIGNSNIKDIEDFVRHYNPDIVGFQEVDKNVLRTNFEDQLKLIADNLSMYYYFGSNKSFLKGEYGNGILSKYPIENPENIIMQGGEPRGLLKTTISINKDKKMTVMVTHLGLDNEDRQKQFNTILDYISIYEDNLILIGDFNVTDLDRNIIRIQHQFNDLGSKIMYRHMNTLNTFKNKSRVDYVFTNKSMRVKEYKVEKVEYSDHFPVIVDIEY</sequence>
<dbReference type="PANTHER" id="PTHR14859:SF15">
    <property type="entry name" value="ENDONUCLEASE_EXONUCLEASE_PHOSPHATASE DOMAIN-CONTAINING PROTEIN"/>
    <property type="match status" value="1"/>
</dbReference>
<protein>
    <submittedName>
        <fullName evidence="2">Metal-dependent hydrolase, endonuclease/exonuclease/phosphatase family</fullName>
    </submittedName>
</protein>
<evidence type="ECO:0000313" key="3">
    <source>
        <dbReference type="Proteomes" id="UP000198625"/>
    </source>
</evidence>
<dbReference type="Gene3D" id="3.60.10.10">
    <property type="entry name" value="Endonuclease/exonuclease/phosphatase"/>
    <property type="match status" value="1"/>
</dbReference>
<proteinExistence type="predicted"/>
<dbReference type="Pfam" id="PF03372">
    <property type="entry name" value="Exo_endo_phos"/>
    <property type="match status" value="1"/>
</dbReference>
<accession>A0A1H3R3H1</accession>
<dbReference type="InterPro" id="IPR005135">
    <property type="entry name" value="Endo/exonuclease/phosphatase"/>
</dbReference>
<dbReference type="OrthoDB" id="9793162at2"/>
<reference evidence="2 3" key="1">
    <citation type="submission" date="2016-10" db="EMBL/GenBank/DDBJ databases">
        <authorList>
            <person name="de Groot N.N."/>
        </authorList>
    </citation>
    <scope>NUCLEOTIDE SEQUENCE [LARGE SCALE GENOMIC DNA]</scope>
    <source>
        <strain evidence="2 3">DSM 21650</strain>
    </source>
</reference>
<dbReference type="GO" id="GO:0006506">
    <property type="term" value="P:GPI anchor biosynthetic process"/>
    <property type="evidence" value="ECO:0007669"/>
    <property type="project" value="TreeGrafter"/>
</dbReference>
<dbReference type="AlphaFoldDB" id="A0A1H3R3H1"/>
<dbReference type="EMBL" id="FNQE01000024">
    <property type="protein sequence ID" value="SDZ19865.1"/>
    <property type="molecule type" value="Genomic_DNA"/>
</dbReference>
<keyword evidence="2" id="KW-0540">Nuclease</keyword>
<dbReference type="Proteomes" id="UP000198625">
    <property type="component" value="Unassembled WGS sequence"/>
</dbReference>
<dbReference type="InterPro" id="IPR051916">
    <property type="entry name" value="GPI-anchor_lipid_remodeler"/>
</dbReference>
<keyword evidence="2" id="KW-0255">Endonuclease</keyword>
<feature type="domain" description="Endonuclease/exonuclease/phosphatase" evidence="1">
    <location>
        <begin position="139"/>
        <end position="353"/>
    </location>
</feature>
<organism evidence="2 3">
    <name type="scientific">Proteiniborus ethanoligenes</name>
    <dbReference type="NCBI Taxonomy" id="415015"/>
    <lineage>
        <taxon>Bacteria</taxon>
        <taxon>Bacillati</taxon>
        <taxon>Bacillota</taxon>
        <taxon>Clostridia</taxon>
        <taxon>Eubacteriales</taxon>
        <taxon>Proteiniborus</taxon>
    </lineage>
</organism>
<name>A0A1H3R3H1_9FIRM</name>
<dbReference type="STRING" id="415015.SAMN05660462_02186"/>
<dbReference type="PANTHER" id="PTHR14859">
    <property type="entry name" value="CALCOFLUOR WHITE HYPERSENSITIVE PROTEIN PRECURSOR"/>
    <property type="match status" value="1"/>
</dbReference>
<keyword evidence="3" id="KW-1185">Reference proteome</keyword>
<dbReference type="InterPro" id="IPR036691">
    <property type="entry name" value="Endo/exonu/phosph_ase_sf"/>
</dbReference>
<evidence type="ECO:0000259" key="1">
    <source>
        <dbReference type="Pfam" id="PF03372"/>
    </source>
</evidence>
<keyword evidence="2" id="KW-0269">Exonuclease</keyword>
<evidence type="ECO:0000313" key="2">
    <source>
        <dbReference type="EMBL" id="SDZ19865.1"/>
    </source>
</evidence>
<dbReference type="GO" id="GO:0016020">
    <property type="term" value="C:membrane"/>
    <property type="evidence" value="ECO:0007669"/>
    <property type="project" value="GOC"/>
</dbReference>
<dbReference type="GO" id="GO:0004527">
    <property type="term" value="F:exonuclease activity"/>
    <property type="evidence" value="ECO:0007669"/>
    <property type="project" value="UniProtKB-KW"/>
</dbReference>
<dbReference type="SUPFAM" id="SSF56219">
    <property type="entry name" value="DNase I-like"/>
    <property type="match status" value="1"/>
</dbReference>
<gene>
    <name evidence="2" type="ORF">SAMN05660462_02186</name>
</gene>
<keyword evidence="2" id="KW-0378">Hydrolase</keyword>